<proteinExistence type="predicted"/>
<dbReference type="Pfam" id="PF00155">
    <property type="entry name" value="Aminotran_1_2"/>
    <property type="match status" value="1"/>
</dbReference>
<dbReference type="PATRIC" id="fig|1331206.3.peg.3403"/>
<dbReference type="Proteomes" id="UP000026682">
    <property type="component" value="Unassembled WGS sequence"/>
</dbReference>
<dbReference type="PANTHER" id="PTHR46577">
    <property type="entry name" value="HTH-TYPE TRANSCRIPTIONAL REGULATORY PROTEIN GABR"/>
    <property type="match status" value="1"/>
</dbReference>
<dbReference type="CDD" id="cd00609">
    <property type="entry name" value="AAT_like"/>
    <property type="match status" value="1"/>
</dbReference>
<evidence type="ECO:0000313" key="2">
    <source>
        <dbReference type="EMBL" id="KAK87145.1"/>
    </source>
</evidence>
<dbReference type="PANTHER" id="PTHR46577:SF1">
    <property type="entry name" value="HTH-TYPE TRANSCRIPTIONAL REGULATORY PROTEIN GABR"/>
    <property type="match status" value="1"/>
</dbReference>
<dbReference type="InterPro" id="IPR015424">
    <property type="entry name" value="PyrdxlP-dep_Trfase"/>
</dbReference>
<accession>A0A158M0U7</accession>
<evidence type="ECO:0000259" key="1">
    <source>
        <dbReference type="Pfam" id="PF00155"/>
    </source>
</evidence>
<dbReference type="AlphaFoldDB" id="A0A158M0U7"/>
<dbReference type="EMBL" id="JFZZ01000141">
    <property type="protein sequence ID" value="KAK87145.1"/>
    <property type="molecule type" value="Genomic_DNA"/>
</dbReference>
<gene>
    <name evidence="2" type="ORF">L497_0637</name>
</gene>
<name>A0A158M0U7_9BORD</name>
<feature type="domain" description="Aminotransferase class I/classII large" evidence="1">
    <location>
        <begin position="28"/>
        <end position="114"/>
    </location>
</feature>
<keyword evidence="2" id="KW-0032">Aminotransferase</keyword>
<dbReference type="InterPro" id="IPR015421">
    <property type="entry name" value="PyrdxlP-dep_Trfase_major"/>
</dbReference>
<dbReference type="SUPFAM" id="SSF53383">
    <property type="entry name" value="PLP-dependent transferases"/>
    <property type="match status" value="1"/>
</dbReference>
<organism evidence="2 3">
    <name type="scientific">Bordetella holmesii CDC-H585-BH</name>
    <dbReference type="NCBI Taxonomy" id="1331206"/>
    <lineage>
        <taxon>Bacteria</taxon>
        <taxon>Pseudomonadati</taxon>
        <taxon>Pseudomonadota</taxon>
        <taxon>Betaproteobacteria</taxon>
        <taxon>Burkholderiales</taxon>
        <taxon>Alcaligenaceae</taxon>
        <taxon>Bordetella</taxon>
    </lineage>
</organism>
<dbReference type="GO" id="GO:0030170">
    <property type="term" value="F:pyridoxal phosphate binding"/>
    <property type="evidence" value="ECO:0007669"/>
    <property type="project" value="InterPro"/>
</dbReference>
<dbReference type="InterPro" id="IPR004839">
    <property type="entry name" value="Aminotransferase_I/II_large"/>
</dbReference>
<keyword evidence="2" id="KW-0808">Transferase</keyword>
<sequence>MPGVPDVKEFPHRKFGRIQSALWRNPAPELLTYSYGGGLPALREALAEHLGLTRSVDCDPEQIIITEGSHQAIDLATRMLGASGDIAWIENPGYWGARTVLSANGIRVEPQPVDEEGMLLPAAAEEVGTPPRFIFVTPSH</sequence>
<dbReference type="GO" id="GO:0008483">
    <property type="term" value="F:transaminase activity"/>
    <property type="evidence" value="ECO:0007669"/>
    <property type="project" value="UniProtKB-KW"/>
</dbReference>
<comment type="caution">
    <text evidence="2">The sequence shown here is derived from an EMBL/GenBank/DDBJ whole genome shotgun (WGS) entry which is preliminary data.</text>
</comment>
<protein>
    <submittedName>
        <fullName evidence="2">Aminotransferase, class I/II domain protein</fullName>
    </submittedName>
</protein>
<evidence type="ECO:0000313" key="3">
    <source>
        <dbReference type="Proteomes" id="UP000026682"/>
    </source>
</evidence>
<dbReference type="Gene3D" id="3.40.640.10">
    <property type="entry name" value="Type I PLP-dependent aspartate aminotransferase-like (Major domain)"/>
    <property type="match status" value="1"/>
</dbReference>
<reference evidence="2 3" key="1">
    <citation type="submission" date="2014-03" db="EMBL/GenBank/DDBJ databases">
        <title>Genome sequence of Bordetella holmseii.</title>
        <authorList>
            <person name="Harvill E."/>
            <person name="Goodfield L.L."/>
            <person name="Ivanov Y."/>
            <person name="Meyer J.A."/>
            <person name="Newth C."/>
            <person name="Cassiday P."/>
            <person name="Tondella M.L."/>
            <person name="Liao P."/>
            <person name="Zimmerman J."/>
            <person name="Meert K."/>
            <person name="Wessel D."/>
            <person name="Berger J."/>
            <person name="Dean J.M."/>
            <person name="Holubkov R."/>
            <person name="Burr J."/>
            <person name="Liu T."/>
            <person name="Brinkac L.M."/>
            <person name="Sanka R."/>
            <person name="Kim M."/>
            <person name="Losada L."/>
        </authorList>
    </citation>
    <scope>NUCLEOTIDE SEQUENCE [LARGE SCALE GENOMIC DNA]</scope>
    <source>
        <strain evidence="2 3">CDC-H585-BH</strain>
    </source>
</reference>
<dbReference type="InterPro" id="IPR051446">
    <property type="entry name" value="HTH_trans_reg/aminotransferase"/>
</dbReference>